<dbReference type="FunCoup" id="F4S0E7">
    <property type="interactions" value="65"/>
</dbReference>
<feature type="binding site" evidence="10">
    <location>
        <position position="508"/>
    </location>
    <ligand>
        <name>substrate</name>
    </ligand>
</feature>
<evidence type="ECO:0000256" key="7">
    <source>
        <dbReference type="PIRSR" id="PIRSR001222-50"/>
    </source>
</evidence>
<dbReference type="RefSeq" id="XP_007414786.1">
    <property type="nucleotide sequence ID" value="XM_007414724.1"/>
</dbReference>
<keyword evidence="4 6" id="KW-0479">Metal-binding</keyword>
<feature type="binding site" description="via carbamate group" evidence="8">
    <location>
        <position position="506"/>
    </location>
    <ligand>
        <name>Ni(2+)</name>
        <dbReference type="ChEBI" id="CHEBI:49786"/>
        <label>1</label>
    </ligand>
</feature>
<dbReference type="Gene3D" id="2.30.40.10">
    <property type="entry name" value="Urease, subunit C, domain 1"/>
    <property type="match status" value="1"/>
</dbReference>
<dbReference type="KEGG" id="mlr:MELLADRAFT_45014"/>
<accession>F4S0E7</accession>
<evidence type="ECO:0000256" key="3">
    <source>
        <dbReference type="ARBA" id="ARBA00022596"/>
    </source>
</evidence>
<comment type="pathway">
    <text evidence="1 6">Nitrogen metabolism; urea degradation; CO(2) and NH(3) from urea (urease route): step 1/1.</text>
</comment>
<keyword evidence="3 6" id="KW-0533">Nickel</keyword>
<feature type="binding site" evidence="8">
    <location>
        <position position="423"/>
    </location>
    <ligand>
        <name>Ni(2+)</name>
        <dbReference type="ChEBI" id="CHEBI:49786"/>
        <label>1</label>
    </ligand>
</feature>
<dbReference type="Pfam" id="PF01979">
    <property type="entry name" value="Amidohydro_1"/>
    <property type="match status" value="1"/>
</dbReference>
<dbReference type="HOGENOM" id="CLU_000980_0_0_1"/>
<dbReference type="GO" id="GO:0043419">
    <property type="term" value="P:urea catabolic process"/>
    <property type="evidence" value="ECO:0007669"/>
    <property type="project" value="UniProtKB-UniPathway"/>
</dbReference>
<dbReference type="VEuPathDB" id="FungiDB:MELLADRAFT_45014"/>
<feature type="binding site" description="via carbamate group" evidence="8">
    <location>
        <position position="506"/>
    </location>
    <ligand>
        <name>Ni(2+)</name>
        <dbReference type="ChEBI" id="CHEBI:49786"/>
        <label>2</label>
    </ligand>
</feature>
<feature type="binding site" evidence="8">
    <location>
        <position position="425"/>
    </location>
    <ligand>
        <name>Ni(2+)</name>
        <dbReference type="ChEBI" id="CHEBI:49786"/>
        <label>1</label>
    </ligand>
</feature>
<dbReference type="EC" id="3.5.1.5" evidence="2 6"/>
<dbReference type="OrthoDB" id="1708534at2759"/>
<dbReference type="HAMAP" id="MF_01953">
    <property type="entry name" value="Urease_alpha"/>
    <property type="match status" value="1"/>
</dbReference>
<dbReference type="InterPro" id="IPR006680">
    <property type="entry name" value="Amidohydro-rel"/>
</dbReference>
<dbReference type="GO" id="GO:0035550">
    <property type="term" value="C:urease complex"/>
    <property type="evidence" value="ECO:0007669"/>
    <property type="project" value="InterPro"/>
</dbReference>
<feature type="binding site" evidence="8">
    <location>
        <position position="649"/>
    </location>
    <ligand>
        <name>Ni(2+)</name>
        <dbReference type="ChEBI" id="CHEBI:49786"/>
        <label>1</label>
    </ligand>
</feature>
<dbReference type="SUPFAM" id="SSF51278">
    <property type="entry name" value="Urease, beta-subunit"/>
    <property type="match status" value="1"/>
</dbReference>
<name>F4S0E7_MELLP</name>
<dbReference type="PROSITE" id="PS01120">
    <property type="entry name" value="UREASE_1"/>
    <property type="match status" value="1"/>
</dbReference>
<dbReference type="InParanoid" id="F4S0E7"/>
<dbReference type="InterPro" id="IPR005848">
    <property type="entry name" value="Urease_asu"/>
</dbReference>
<dbReference type="NCBIfam" id="TIGR00193">
    <property type="entry name" value="urease_gam"/>
    <property type="match status" value="1"/>
</dbReference>
<dbReference type="InterPro" id="IPR011612">
    <property type="entry name" value="Urease_alpha_N_dom"/>
</dbReference>
<feature type="binding site" evidence="8">
    <location>
        <position position="535"/>
    </location>
    <ligand>
        <name>Ni(2+)</name>
        <dbReference type="ChEBI" id="CHEBI:49786"/>
        <label>2</label>
    </ligand>
</feature>
<feature type="active site" description="Proton donor" evidence="9 10">
    <location>
        <position position="609"/>
    </location>
</feature>
<dbReference type="InterPro" id="IPR011059">
    <property type="entry name" value="Metal-dep_hydrolase_composite"/>
</dbReference>
<feature type="binding site" evidence="8">
    <location>
        <position position="561"/>
    </location>
    <ligand>
        <name>Ni(2+)</name>
        <dbReference type="ChEBI" id="CHEBI:49786"/>
        <label>2</label>
    </ligand>
</feature>
<keyword evidence="5 6" id="KW-0378">Hydrolase</keyword>
<keyword evidence="14" id="KW-1185">Reference proteome</keyword>
<dbReference type="InterPro" id="IPR050069">
    <property type="entry name" value="Urease_subunit"/>
</dbReference>
<dbReference type="PROSITE" id="PS51368">
    <property type="entry name" value="UREASE_3"/>
    <property type="match status" value="1"/>
</dbReference>
<dbReference type="Pfam" id="PF00449">
    <property type="entry name" value="Urease_alpha"/>
    <property type="match status" value="1"/>
</dbReference>
<dbReference type="InterPro" id="IPR002019">
    <property type="entry name" value="Urease_beta-like"/>
</dbReference>
<dbReference type="SUPFAM" id="SSF51556">
    <property type="entry name" value="Metallo-dependent hydrolases"/>
    <property type="match status" value="1"/>
</dbReference>
<dbReference type="PROSITE" id="PS00145">
    <property type="entry name" value="UREASE_2"/>
    <property type="match status" value="1"/>
</dbReference>
<dbReference type="NCBIfam" id="NF009686">
    <property type="entry name" value="PRK13207.1"/>
    <property type="match status" value="1"/>
</dbReference>
<dbReference type="CDD" id="cd00390">
    <property type="entry name" value="Urease_gamma"/>
    <property type="match status" value="1"/>
</dbReference>
<evidence type="ECO:0000256" key="8">
    <source>
        <dbReference type="PIRSR" id="PIRSR001222-51"/>
    </source>
</evidence>
<dbReference type="SUPFAM" id="SSF54111">
    <property type="entry name" value="Urease, gamma-subunit"/>
    <property type="match status" value="1"/>
</dbReference>
<dbReference type="InterPro" id="IPR017950">
    <property type="entry name" value="Urease_AS"/>
</dbReference>
<reference evidence="14" key="1">
    <citation type="journal article" date="2011" name="Proc. Natl. Acad. Sci. U.S.A.">
        <title>Obligate biotrophy features unraveled by the genomic analysis of rust fungi.</title>
        <authorList>
            <person name="Duplessis S."/>
            <person name="Cuomo C.A."/>
            <person name="Lin Y.-C."/>
            <person name="Aerts A."/>
            <person name="Tisserant E."/>
            <person name="Veneault-Fourrey C."/>
            <person name="Joly D.L."/>
            <person name="Hacquard S."/>
            <person name="Amselem J."/>
            <person name="Cantarel B.L."/>
            <person name="Chiu R."/>
            <person name="Coutinho P.M."/>
            <person name="Feau N."/>
            <person name="Field M."/>
            <person name="Frey P."/>
            <person name="Gelhaye E."/>
            <person name="Goldberg J."/>
            <person name="Grabherr M.G."/>
            <person name="Kodira C.D."/>
            <person name="Kohler A."/>
            <person name="Kuees U."/>
            <person name="Lindquist E.A."/>
            <person name="Lucas S.M."/>
            <person name="Mago R."/>
            <person name="Mauceli E."/>
            <person name="Morin E."/>
            <person name="Murat C."/>
            <person name="Pangilinan J.L."/>
            <person name="Park R."/>
            <person name="Pearson M."/>
            <person name="Quesneville H."/>
            <person name="Rouhier N."/>
            <person name="Sakthikumar S."/>
            <person name="Salamov A.A."/>
            <person name="Schmutz J."/>
            <person name="Selles B."/>
            <person name="Shapiro H."/>
            <person name="Tanguay P."/>
            <person name="Tuskan G.A."/>
            <person name="Henrissat B."/>
            <person name="Van de Peer Y."/>
            <person name="Rouze P."/>
            <person name="Ellis J.G."/>
            <person name="Dodds P.N."/>
            <person name="Schein J.E."/>
            <person name="Zhong S."/>
            <person name="Hamelin R.C."/>
            <person name="Grigoriev I.V."/>
            <person name="Szabo L.J."/>
            <person name="Martin F."/>
        </authorList>
    </citation>
    <scope>NUCLEOTIDE SEQUENCE [LARGE SCALE GENOMIC DNA]</scope>
    <source>
        <strain evidence="14">98AG31 / pathotype 3-4-7</strain>
    </source>
</reference>
<dbReference type="InterPro" id="IPR017951">
    <property type="entry name" value="Urease_asu_c"/>
</dbReference>
<organism evidence="14">
    <name type="scientific">Melampsora larici-populina (strain 98AG31 / pathotype 3-4-7)</name>
    <name type="common">Poplar leaf rust fungus</name>
    <dbReference type="NCBI Taxonomy" id="747676"/>
    <lineage>
        <taxon>Eukaryota</taxon>
        <taxon>Fungi</taxon>
        <taxon>Dikarya</taxon>
        <taxon>Basidiomycota</taxon>
        <taxon>Pucciniomycotina</taxon>
        <taxon>Pucciniomycetes</taxon>
        <taxon>Pucciniales</taxon>
        <taxon>Melampsoraceae</taxon>
        <taxon>Melampsora</taxon>
    </lineage>
</organism>
<dbReference type="InterPro" id="IPR032466">
    <property type="entry name" value="Metal_Hydrolase"/>
</dbReference>
<dbReference type="Pfam" id="PF00699">
    <property type="entry name" value="Urease_beta"/>
    <property type="match status" value="1"/>
</dbReference>
<dbReference type="PRINTS" id="PR01752">
    <property type="entry name" value="UREASE"/>
</dbReference>
<dbReference type="InterPro" id="IPR036463">
    <property type="entry name" value="Urease_gamma_sf"/>
</dbReference>
<evidence type="ECO:0000256" key="6">
    <source>
        <dbReference type="PIRNR" id="PIRNR001222"/>
    </source>
</evidence>
<comment type="catalytic activity">
    <reaction evidence="6">
        <text>urea + 2 H2O + H(+) = hydrogencarbonate + 2 NH4(+)</text>
        <dbReference type="Rhea" id="RHEA:20557"/>
        <dbReference type="ChEBI" id="CHEBI:15377"/>
        <dbReference type="ChEBI" id="CHEBI:15378"/>
        <dbReference type="ChEBI" id="CHEBI:16199"/>
        <dbReference type="ChEBI" id="CHEBI:17544"/>
        <dbReference type="ChEBI" id="CHEBI:28938"/>
        <dbReference type="EC" id="3.5.1.5"/>
    </reaction>
</comment>
<evidence type="ECO:0000256" key="11">
    <source>
        <dbReference type="SAM" id="MobiDB-lite"/>
    </source>
</evidence>
<dbReference type="NCBIfam" id="TIGR01792">
    <property type="entry name" value="urease_alph"/>
    <property type="match status" value="1"/>
</dbReference>
<dbReference type="NCBIfam" id="TIGR00192">
    <property type="entry name" value="urease_beta"/>
    <property type="match status" value="1"/>
</dbReference>
<dbReference type="Gene3D" id="3.30.280.10">
    <property type="entry name" value="Urease, gamma-like subunit"/>
    <property type="match status" value="1"/>
</dbReference>
<dbReference type="PIRSF" id="PIRSF001222">
    <property type="entry name" value="Urease"/>
    <property type="match status" value="1"/>
</dbReference>
<dbReference type="AlphaFoldDB" id="F4S0E7"/>
<dbReference type="PANTHER" id="PTHR33569:SF1">
    <property type="entry name" value="UREASE"/>
    <property type="match status" value="1"/>
</dbReference>
<evidence type="ECO:0000256" key="5">
    <source>
        <dbReference type="ARBA" id="ARBA00022801"/>
    </source>
</evidence>
<dbReference type="GO" id="GO:0009039">
    <property type="term" value="F:urease activity"/>
    <property type="evidence" value="ECO:0007669"/>
    <property type="project" value="UniProtKB-EC"/>
</dbReference>
<comment type="cofactor">
    <cofactor evidence="8">
        <name>Ni cation</name>
        <dbReference type="ChEBI" id="CHEBI:25516"/>
    </cofactor>
    <text evidence="8">Binds 2 nickel ions per subunit.</text>
</comment>
<dbReference type="UniPathway" id="UPA00258">
    <property type="reaction ID" value="UER00370"/>
</dbReference>
<dbReference type="PANTHER" id="PTHR33569">
    <property type="entry name" value="UREASE"/>
    <property type="match status" value="1"/>
</dbReference>
<evidence type="ECO:0000313" key="14">
    <source>
        <dbReference type="Proteomes" id="UP000001072"/>
    </source>
</evidence>
<evidence type="ECO:0000256" key="10">
    <source>
        <dbReference type="PROSITE-ProRule" id="PRU00700"/>
    </source>
</evidence>
<dbReference type="InterPro" id="IPR002026">
    <property type="entry name" value="Urease_gamma/gamma-beta_su"/>
</dbReference>
<dbReference type="STRING" id="747676.F4S0E7"/>
<sequence>MHLGTKELDKILLTNVGLLAQRRLSRGVKLNLTEATALIACVLQELIRDGQSSVAELMQVGREILGFRHVQAAVPGLLKDVQVEGTFPDGTFLVTVHSPICTPLGREPHLSLALYGSCIPIPSDLIFPEGSESPLSPEQLPGAIIVKRSSKRRRSGSESAQPQTLKINENRPRLKIKVTNTGDRPIQVGSHYNFSLTNPALRFDRLLTLGYRLDIPAGTSVRFEPGDDKSIRLVEVGGTGHVSGGNGLEGKSWKRGDIVGGKQLVDRMIQMGFQHVQADKVERPESCHEISREAYASMFGPTTGDKVRLGDTSLWIEVEHDHTTYGEELKFGGGKVVREGMGQATGRSDAETLDIVITNALVLDWSGIYKADIGIKGGNIVGIGKAGNPDVQSRVTDNMIVGANTEVIAGEGRIVTAGAIDAHVHFICPQQCNEALSNGITTLIGGGTGPVAGTNATTCTPSRTLIKNMFVASDSVPMNFLFTGKGNDSGSAGLEDMVHSGVGGLKLHEDWGSTPDAIDSCMSVCDKYDIQCNIHTDTLNESGFVEDTIKAFKDRVIHTYHTEGAGGGHAPDIIVVCGKSNVMPSSTNPTRPYTKNTLDEHLDMLMVCHHLDKSIPEDVAFAESRIRGETVAAEDVLQDIGAISIISSDSQAMGRIGEVVSRTWRTASKMKSLKGWLNEEEKIRGIDNDRVKRYIAKYTINPAIVHGISHIVGDVAINKLADLCIWTPANFGARPEVVIKGGYVAWAQMGDANASIPTVQPVYGRPMWGSHYPVMGHTSVAFVSAVSIEKGITPSYGLKKRLEAVKDCRNIRKTDLKLNNLMPNITVDPETYRVEIDGELCTVEPAVTLPLTQGYYVF</sequence>
<evidence type="ECO:0000313" key="13">
    <source>
        <dbReference type="EMBL" id="EGG01952.1"/>
    </source>
</evidence>
<dbReference type="SUPFAM" id="SSF51338">
    <property type="entry name" value="Composite domain of metallo-dependent hydrolases"/>
    <property type="match status" value="2"/>
</dbReference>
<dbReference type="InterPro" id="IPR036461">
    <property type="entry name" value="Urease_betasu_sf"/>
</dbReference>
<evidence type="ECO:0000256" key="9">
    <source>
        <dbReference type="PIRSR" id="PIRSR611612-52"/>
    </source>
</evidence>
<dbReference type="InterPro" id="IPR008221">
    <property type="entry name" value="Urease"/>
</dbReference>
<feature type="domain" description="Urease" evidence="12">
    <location>
        <begin position="418"/>
        <end position="858"/>
    </location>
</feature>
<dbReference type="InterPro" id="IPR029754">
    <property type="entry name" value="Urease_Ni-bd"/>
</dbReference>
<feature type="compositionally biased region" description="Polar residues" evidence="11">
    <location>
        <begin position="158"/>
        <end position="167"/>
    </location>
</feature>
<dbReference type="MEROPS" id="M38.982"/>
<dbReference type="eggNOG" id="ENOG502QPKB">
    <property type="taxonomic scope" value="Eukaryota"/>
</dbReference>
<gene>
    <name evidence="13" type="ORF">MELLADRAFT_45014</name>
</gene>
<dbReference type="Gene3D" id="3.20.20.140">
    <property type="entry name" value="Metal-dependent hydrolases"/>
    <property type="match status" value="1"/>
</dbReference>
<dbReference type="EMBL" id="GL883134">
    <property type="protein sequence ID" value="EGG01952.1"/>
    <property type="molecule type" value="Genomic_DNA"/>
</dbReference>
<feature type="modified residue" description="N6-carboxylysine" evidence="7">
    <location>
        <position position="506"/>
    </location>
</feature>
<protein>
    <recommendedName>
        <fullName evidence="2 6">Urease</fullName>
        <ecNumber evidence="2 6">3.5.1.5</ecNumber>
    </recommendedName>
    <alternativeName>
        <fullName evidence="6">Urea amidohydrolase</fullName>
    </alternativeName>
</protein>
<proteinExistence type="inferred from homology"/>
<dbReference type="Proteomes" id="UP000001072">
    <property type="component" value="Unassembled WGS sequence"/>
</dbReference>
<dbReference type="Pfam" id="PF00547">
    <property type="entry name" value="Urease_gamma"/>
    <property type="match status" value="1"/>
</dbReference>
<evidence type="ECO:0000256" key="4">
    <source>
        <dbReference type="ARBA" id="ARBA00022723"/>
    </source>
</evidence>
<dbReference type="GeneID" id="18928218"/>
<dbReference type="CDD" id="cd00407">
    <property type="entry name" value="Urease_beta"/>
    <property type="match status" value="1"/>
</dbReference>
<evidence type="ECO:0000256" key="1">
    <source>
        <dbReference type="ARBA" id="ARBA00004897"/>
    </source>
</evidence>
<evidence type="ECO:0000256" key="2">
    <source>
        <dbReference type="ARBA" id="ARBA00012934"/>
    </source>
</evidence>
<comment type="PTM">
    <text evidence="7">Carbamylation allows a single lysine to coordinate two nickel ions.</text>
</comment>
<evidence type="ECO:0000259" key="12">
    <source>
        <dbReference type="PROSITE" id="PS51368"/>
    </source>
</evidence>
<dbReference type="CDD" id="cd00375">
    <property type="entry name" value="Urease_alpha"/>
    <property type="match status" value="1"/>
</dbReference>
<dbReference type="Gene3D" id="2.10.150.10">
    <property type="entry name" value="Urease, beta subunit"/>
    <property type="match status" value="1"/>
</dbReference>
<feature type="region of interest" description="Disordered" evidence="11">
    <location>
        <begin position="148"/>
        <end position="172"/>
    </location>
</feature>
<dbReference type="GO" id="GO:0016151">
    <property type="term" value="F:nickel cation binding"/>
    <property type="evidence" value="ECO:0007669"/>
    <property type="project" value="InterPro"/>
</dbReference>